<dbReference type="EMBL" id="FNUY01000016">
    <property type="protein sequence ID" value="SEG80375.1"/>
    <property type="molecule type" value="Genomic_DNA"/>
</dbReference>
<evidence type="ECO:0000313" key="2">
    <source>
        <dbReference type="Proteomes" id="UP000236743"/>
    </source>
</evidence>
<accession>A0A1H6D6M5</accession>
<dbReference type="Proteomes" id="UP000236743">
    <property type="component" value="Unassembled WGS sequence"/>
</dbReference>
<protein>
    <submittedName>
        <fullName evidence="1">ERF superfamily protein</fullName>
    </submittedName>
</protein>
<dbReference type="RefSeq" id="WP_103875377.1">
    <property type="nucleotide sequence ID" value="NZ_FNUY01000016.1"/>
</dbReference>
<name>A0A1H6D6M5_9HYPH</name>
<reference evidence="1 2" key="1">
    <citation type="submission" date="2016-10" db="EMBL/GenBank/DDBJ databases">
        <authorList>
            <person name="de Groot N.N."/>
        </authorList>
    </citation>
    <scope>NUCLEOTIDE SEQUENCE [LARGE SCALE GENOMIC DNA]</scope>
    <source>
        <strain evidence="1 2">DSM 26656</strain>
    </source>
</reference>
<keyword evidence="2" id="KW-1185">Reference proteome</keyword>
<sequence length="244" mass="26428">MNQIVSINPLAYTPGAICALTPLAMIGQAVERGAPVKTLEKLIELHQHWETSQSRKAFDTAIAEAKAKIPVISKNREVDFTAQRSRTHYRYEDLAEIARTVGPILASFGLAYRFRSCVEGSLVKVTCVLSHRDGYFEENQLAAATDETGNKNGIQAIGSTLTYLQRMTLKASLGLAASDDDDGKAAGTAVPINADQIPELLALLKSVGAQKAALLRFFKIDALPDLPAVKFDQAITMLNAKRVS</sequence>
<evidence type="ECO:0000313" key="1">
    <source>
        <dbReference type="EMBL" id="SEG80375.1"/>
    </source>
</evidence>
<organism evidence="1 2">
    <name type="scientific">Bosea lathyri</name>
    <dbReference type="NCBI Taxonomy" id="1036778"/>
    <lineage>
        <taxon>Bacteria</taxon>
        <taxon>Pseudomonadati</taxon>
        <taxon>Pseudomonadota</taxon>
        <taxon>Alphaproteobacteria</taxon>
        <taxon>Hyphomicrobiales</taxon>
        <taxon>Boseaceae</taxon>
        <taxon>Bosea</taxon>
    </lineage>
</organism>
<dbReference type="Pfam" id="PF04404">
    <property type="entry name" value="ERF"/>
    <property type="match status" value="1"/>
</dbReference>
<dbReference type="AlphaFoldDB" id="A0A1H6D6M5"/>
<dbReference type="InterPro" id="IPR007499">
    <property type="entry name" value="ERF_bacteria_virus"/>
</dbReference>
<dbReference type="OrthoDB" id="7856237at2"/>
<proteinExistence type="predicted"/>
<gene>
    <name evidence="1" type="ORF">SAMN04488115_11640</name>
</gene>